<gene>
    <name evidence="2" type="ORF">C7B82_11050</name>
</gene>
<accession>A0A2T1E9X1</accession>
<name>A0A2T1E9X1_9CYAN</name>
<evidence type="ECO:0008006" key="4">
    <source>
        <dbReference type="Google" id="ProtNLM"/>
    </source>
</evidence>
<organism evidence="2 3">
    <name type="scientific">Stenomitos frigidus ULC18</name>
    <dbReference type="NCBI Taxonomy" id="2107698"/>
    <lineage>
        <taxon>Bacteria</taxon>
        <taxon>Bacillati</taxon>
        <taxon>Cyanobacteriota</taxon>
        <taxon>Cyanophyceae</taxon>
        <taxon>Leptolyngbyales</taxon>
        <taxon>Leptolyngbyaceae</taxon>
        <taxon>Stenomitos</taxon>
    </lineage>
</organism>
<feature type="transmembrane region" description="Helical" evidence="1">
    <location>
        <begin position="204"/>
        <end position="221"/>
    </location>
</feature>
<protein>
    <recommendedName>
        <fullName evidence="4">Tetratricopeptide repeat protein</fullName>
    </recommendedName>
</protein>
<evidence type="ECO:0000313" key="3">
    <source>
        <dbReference type="Proteomes" id="UP000239576"/>
    </source>
</evidence>
<comment type="caution">
    <text evidence="2">The sequence shown here is derived from an EMBL/GenBank/DDBJ whole genome shotgun (WGS) entry which is preliminary data.</text>
</comment>
<dbReference type="Gene3D" id="1.25.40.10">
    <property type="entry name" value="Tetratricopeptide repeat domain"/>
    <property type="match status" value="1"/>
</dbReference>
<keyword evidence="1" id="KW-0472">Membrane</keyword>
<keyword evidence="3" id="KW-1185">Reference proteome</keyword>
<dbReference type="Proteomes" id="UP000239576">
    <property type="component" value="Unassembled WGS sequence"/>
</dbReference>
<dbReference type="OrthoDB" id="415148at2"/>
<keyword evidence="1" id="KW-0812">Transmembrane</keyword>
<reference evidence="3" key="1">
    <citation type="submission" date="2018-02" db="EMBL/GenBank/DDBJ databases">
        <authorList>
            <person name="Moore K."/>
            <person name="Momper L."/>
        </authorList>
    </citation>
    <scope>NUCLEOTIDE SEQUENCE [LARGE SCALE GENOMIC DNA]</scope>
    <source>
        <strain evidence="3">ULC18</strain>
    </source>
</reference>
<evidence type="ECO:0000256" key="1">
    <source>
        <dbReference type="SAM" id="Phobius"/>
    </source>
</evidence>
<dbReference type="InterPro" id="IPR011990">
    <property type="entry name" value="TPR-like_helical_dom_sf"/>
</dbReference>
<dbReference type="SUPFAM" id="SSF48452">
    <property type="entry name" value="TPR-like"/>
    <property type="match status" value="1"/>
</dbReference>
<evidence type="ECO:0000313" key="2">
    <source>
        <dbReference type="EMBL" id="PSB29552.1"/>
    </source>
</evidence>
<dbReference type="RefSeq" id="WP_106256351.1">
    <property type="nucleotide sequence ID" value="NZ_CAWNSW010000012.1"/>
</dbReference>
<dbReference type="AlphaFoldDB" id="A0A2T1E9X1"/>
<proteinExistence type="predicted"/>
<reference evidence="2 3" key="2">
    <citation type="submission" date="2018-03" db="EMBL/GenBank/DDBJ databases">
        <title>The ancient ancestry and fast evolution of plastids.</title>
        <authorList>
            <person name="Moore K.R."/>
            <person name="Magnabosco C."/>
            <person name="Momper L."/>
            <person name="Gold D.A."/>
            <person name="Bosak T."/>
            <person name="Fournier G.P."/>
        </authorList>
    </citation>
    <scope>NUCLEOTIDE SEQUENCE [LARGE SCALE GENOMIC DNA]</scope>
    <source>
        <strain evidence="2 3">ULC18</strain>
    </source>
</reference>
<dbReference type="EMBL" id="PVWK01000061">
    <property type="protein sequence ID" value="PSB29552.1"/>
    <property type="molecule type" value="Genomic_DNA"/>
</dbReference>
<keyword evidence="1" id="KW-1133">Transmembrane helix</keyword>
<sequence>MPVAKFFSKATVRQPDRVPNAEMMAIFSEILAKRLHPHPHLIDSALLPQMILKSGGVLRELIRIVDLCCDKCMQQIRRQLRQSQFDHPAVVIDVLQQSLEIDREIGDRNGEADSLFNRAIDLNKLGRSWEALQHYQKAKKIYQSLGLEHRVKMCDAAIYQLNQIIPAQHPAHEHIPPALPDWYVKSLPTPPRSTSQSRRSSQSLWVYGLVGVTITLLLFWLKR</sequence>
<dbReference type="Pfam" id="PF13424">
    <property type="entry name" value="TPR_12"/>
    <property type="match status" value="1"/>
</dbReference>